<evidence type="ECO:0000256" key="2">
    <source>
        <dbReference type="ARBA" id="ARBA00022741"/>
    </source>
</evidence>
<dbReference type="InterPro" id="IPR015854">
    <property type="entry name" value="ABC_transpr_LolD-like"/>
</dbReference>
<keyword evidence="1" id="KW-0813">Transport</keyword>
<sequence>MNERTTVAAGAPTRTGTTARTGAGLQVEGLRYRLGDRVLLAGVDLDVGPGRSVAVTGPSGSGKSTLLTCVLGLIAPDEGTVAVNGHRLTGLSGWKVAQLRRRHLGVVFQFGELLPELTPVENVALPVLLDGGDHEAAYRRAVELLAELGVPHDGTPTGMLSGGERQRAAVARALITDPDVLLADEPTGALDPQAREAVADLLFDVTRDRGCALLVVTHDPSVAARADRTLRLESGLLRETGVGA</sequence>
<gene>
    <name evidence="5" type="ORF">QFZ49_003891</name>
</gene>
<dbReference type="Proteomes" id="UP001223072">
    <property type="component" value="Unassembled WGS sequence"/>
</dbReference>
<evidence type="ECO:0000313" key="6">
    <source>
        <dbReference type="Proteomes" id="UP001223072"/>
    </source>
</evidence>
<organism evidence="5 6">
    <name type="scientific">Streptomyces turgidiscabies</name>
    <dbReference type="NCBI Taxonomy" id="85558"/>
    <lineage>
        <taxon>Bacteria</taxon>
        <taxon>Bacillati</taxon>
        <taxon>Actinomycetota</taxon>
        <taxon>Actinomycetes</taxon>
        <taxon>Kitasatosporales</taxon>
        <taxon>Streptomycetaceae</taxon>
        <taxon>Streptomyces</taxon>
    </lineage>
</organism>
<dbReference type="Gene3D" id="3.40.50.300">
    <property type="entry name" value="P-loop containing nucleotide triphosphate hydrolases"/>
    <property type="match status" value="1"/>
</dbReference>
<dbReference type="InterPro" id="IPR003593">
    <property type="entry name" value="AAA+_ATPase"/>
</dbReference>
<dbReference type="SUPFAM" id="SSF52540">
    <property type="entry name" value="P-loop containing nucleoside triphosphate hydrolases"/>
    <property type="match status" value="1"/>
</dbReference>
<dbReference type="PANTHER" id="PTHR24220">
    <property type="entry name" value="IMPORT ATP-BINDING PROTEIN"/>
    <property type="match status" value="1"/>
</dbReference>
<dbReference type="PROSITE" id="PS50893">
    <property type="entry name" value="ABC_TRANSPORTER_2"/>
    <property type="match status" value="1"/>
</dbReference>
<dbReference type="SMART" id="SM00382">
    <property type="entry name" value="AAA"/>
    <property type="match status" value="1"/>
</dbReference>
<dbReference type="InterPro" id="IPR027417">
    <property type="entry name" value="P-loop_NTPase"/>
</dbReference>
<accession>A0ABU0RPN9</accession>
<reference evidence="5 6" key="1">
    <citation type="submission" date="2023-07" db="EMBL/GenBank/DDBJ databases">
        <title>Comparative genomics of wheat-associated soil bacteria to identify genetic determinants of phenazine resistance.</title>
        <authorList>
            <person name="Mouncey N."/>
        </authorList>
    </citation>
    <scope>NUCLEOTIDE SEQUENCE [LARGE SCALE GENOMIC DNA]</scope>
    <source>
        <strain evidence="5 6">W2I16</strain>
    </source>
</reference>
<dbReference type="RefSeq" id="WP_307627639.1">
    <property type="nucleotide sequence ID" value="NZ_JAUSZS010000004.1"/>
</dbReference>
<dbReference type="InterPro" id="IPR003439">
    <property type="entry name" value="ABC_transporter-like_ATP-bd"/>
</dbReference>
<evidence type="ECO:0000256" key="1">
    <source>
        <dbReference type="ARBA" id="ARBA00022448"/>
    </source>
</evidence>
<dbReference type="GO" id="GO:0005524">
    <property type="term" value="F:ATP binding"/>
    <property type="evidence" value="ECO:0007669"/>
    <property type="project" value="UniProtKB-KW"/>
</dbReference>
<feature type="domain" description="ABC transporter" evidence="4">
    <location>
        <begin position="25"/>
        <end position="244"/>
    </location>
</feature>
<dbReference type="EMBL" id="JAUSZS010000004">
    <property type="protein sequence ID" value="MDQ0933951.1"/>
    <property type="molecule type" value="Genomic_DNA"/>
</dbReference>
<keyword evidence="5" id="KW-0449">Lipoprotein</keyword>
<dbReference type="Pfam" id="PF00005">
    <property type="entry name" value="ABC_tran"/>
    <property type="match status" value="1"/>
</dbReference>
<evidence type="ECO:0000256" key="3">
    <source>
        <dbReference type="ARBA" id="ARBA00022840"/>
    </source>
</evidence>
<evidence type="ECO:0000313" key="5">
    <source>
        <dbReference type="EMBL" id="MDQ0933951.1"/>
    </source>
</evidence>
<dbReference type="InterPro" id="IPR017871">
    <property type="entry name" value="ABC_transporter-like_CS"/>
</dbReference>
<keyword evidence="6" id="KW-1185">Reference proteome</keyword>
<protein>
    <submittedName>
        <fullName evidence="5">Lipoprotein-releasing system ATP-binding protein</fullName>
    </submittedName>
</protein>
<keyword evidence="2" id="KW-0547">Nucleotide-binding</keyword>
<comment type="caution">
    <text evidence="5">The sequence shown here is derived from an EMBL/GenBank/DDBJ whole genome shotgun (WGS) entry which is preliminary data.</text>
</comment>
<proteinExistence type="predicted"/>
<dbReference type="PROSITE" id="PS00211">
    <property type="entry name" value="ABC_TRANSPORTER_1"/>
    <property type="match status" value="1"/>
</dbReference>
<keyword evidence="3 5" id="KW-0067">ATP-binding</keyword>
<dbReference type="CDD" id="cd03255">
    <property type="entry name" value="ABC_MJ0796_LolCDE_FtsE"/>
    <property type="match status" value="1"/>
</dbReference>
<name>A0ABU0RPN9_9ACTN</name>
<dbReference type="InterPro" id="IPR017911">
    <property type="entry name" value="MacB-like_ATP-bd"/>
</dbReference>
<evidence type="ECO:0000259" key="4">
    <source>
        <dbReference type="PROSITE" id="PS50893"/>
    </source>
</evidence>